<protein>
    <submittedName>
        <fullName evidence="2">Uncharacterized protein</fullName>
    </submittedName>
</protein>
<accession>A0ABQ0U1N1</accession>
<evidence type="ECO:0000313" key="3">
    <source>
        <dbReference type="Proteomes" id="UP000321121"/>
    </source>
</evidence>
<sequence length="78" mass="8224">MTPGATMTAYQLISMLGYAFNIVGLLVCLGGLSLARRPRHRWLGRLLAVAGFAIAATPLLAQLFGWAEPTPAGVMPPS</sequence>
<evidence type="ECO:0000256" key="1">
    <source>
        <dbReference type="SAM" id="Phobius"/>
    </source>
</evidence>
<organism evidence="2 3">
    <name type="scientific">Halomonas halophila</name>
    <dbReference type="NCBI Taxonomy" id="29573"/>
    <lineage>
        <taxon>Bacteria</taxon>
        <taxon>Pseudomonadati</taxon>
        <taxon>Pseudomonadota</taxon>
        <taxon>Gammaproteobacteria</taxon>
        <taxon>Oceanospirillales</taxon>
        <taxon>Halomonadaceae</taxon>
        <taxon>Halomonas</taxon>
    </lineage>
</organism>
<evidence type="ECO:0000313" key="2">
    <source>
        <dbReference type="EMBL" id="GEK72449.1"/>
    </source>
</evidence>
<comment type="caution">
    <text evidence="2">The sequence shown here is derived from an EMBL/GenBank/DDBJ whole genome shotgun (WGS) entry which is preliminary data.</text>
</comment>
<reference evidence="2 3" key="1">
    <citation type="submission" date="2019-07" db="EMBL/GenBank/DDBJ databases">
        <title>Whole genome shotgun sequence of Halomonas halophila NBRC 102604.</title>
        <authorList>
            <person name="Hosoyama A."/>
            <person name="Uohara A."/>
            <person name="Ohji S."/>
            <person name="Ichikawa N."/>
        </authorList>
    </citation>
    <scope>NUCLEOTIDE SEQUENCE [LARGE SCALE GENOMIC DNA]</scope>
    <source>
        <strain evidence="2 3">NBRC 102604</strain>
    </source>
</reference>
<gene>
    <name evidence="2" type="ORF">HHA04nite_09930</name>
</gene>
<feature type="transmembrane region" description="Helical" evidence="1">
    <location>
        <begin position="12"/>
        <end position="34"/>
    </location>
</feature>
<keyword evidence="3" id="KW-1185">Reference proteome</keyword>
<keyword evidence="1" id="KW-0472">Membrane</keyword>
<keyword evidence="1" id="KW-0812">Transmembrane</keyword>
<name>A0ABQ0U1N1_9GAMM</name>
<proteinExistence type="predicted"/>
<dbReference type="Proteomes" id="UP000321121">
    <property type="component" value="Unassembled WGS sequence"/>
</dbReference>
<keyword evidence="1" id="KW-1133">Transmembrane helix</keyword>
<feature type="transmembrane region" description="Helical" evidence="1">
    <location>
        <begin position="46"/>
        <end position="67"/>
    </location>
</feature>
<dbReference type="EMBL" id="BJUS01000007">
    <property type="protein sequence ID" value="GEK72449.1"/>
    <property type="molecule type" value="Genomic_DNA"/>
</dbReference>